<evidence type="ECO:0000256" key="3">
    <source>
        <dbReference type="ARBA" id="ARBA00022448"/>
    </source>
</evidence>
<comment type="subcellular location">
    <subcellularLocation>
        <location evidence="1 8">Cell membrane</location>
        <topology evidence="1 8">Multi-pass membrane protein</topology>
    </subcellularLocation>
</comment>
<proteinExistence type="inferred from homology"/>
<dbReference type="Pfam" id="PF01925">
    <property type="entry name" value="TauE"/>
    <property type="match status" value="1"/>
</dbReference>
<keyword evidence="6 8" id="KW-1133">Transmembrane helix</keyword>
<dbReference type="PANTHER" id="PTHR30269">
    <property type="entry name" value="TRANSMEMBRANE PROTEIN YFCA"/>
    <property type="match status" value="1"/>
</dbReference>
<evidence type="ECO:0000256" key="8">
    <source>
        <dbReference type="RuleBase" id="RU363041"/>
    </source>
</evidence>
<feature type="transmembrane region" description="Helical" evidence="8">
    <location>
        <begin position="128"/>
        <end position="145"/>
    </location>
</feature>
<evidence type="ECO:0000256" key="5">
    <source>
        <dbReference type="ARBA" id="ARBA00022692"/>
    </source>
</evidence>
<dbReference type="InterPro" id="IPR002781">
    <property type="entry name" value="TM_pro_TauE-like"/>
</dbReference>
<dbReference type="PANTHER" id="PTHR30269:SF32">
    <property type="entry name" value="MEMBRANE TRANSPORTER PROTEIN-RELATED"/>
    <property type="match status" value="1"/>
</dbReference>
<evidence type="ECO:0000313" key="10">
    <source>
        <dbReference type="Proteomes" id="UP000640426"/>
    </source>
</evidence>
<evidence type="ECO:0000313" key="9">
    <source>
        <dbReference type="EMBL" id="MBJ6123653.1"/>
    </source>
</evidence>
<evidence type="ECO:0000256" key="4">
    <source>
        <dbReference type="ARBA" id="ARBA00022475"/>
    </source>
</evidence>
<gene>
    <name evidence="9" type="ORF">JAO74_17895</name>
</gene>
<keyword evidence="7 8" id="KW-0472">Membrane</keyword>
<feature type="transmembrane region" description="Helical" evidence="8">
    <location>
        <begin position="96"/>
        <end position="116"/>
    </location>
</feature>
<comment type="caution">
    <text evidence="9">The sequence shown here is derived from an EMBL/GenBank/DDBJ whole genome shotgun (WGS) entry which is preliminary data.</text>
</comment>
<evidence type="ECO:0000256" key="6">
    <source>
        <dbReference type="ARBA" id="ARBA00022989"/>
    </source>
</evidence>
<evidence type="ECO:0000256" key="1">
    <source>
        <dbReference type="ARBA" id="ARBA00004651"/>
    </source>
</evidence>
<accession>A0ABS0XUF1</accession>
<name>A0ABS0XUF1_9SPHN</name>
<feature type="transmembrane region" description="Helical" evidence="8">
    <location>
        <begin position="66"/>
        <end position="90"/>
    </location>
</feature>
<evidence type="ECO:0000256" key="7">
    <source>
        <dbReference type="ARBA" id="ARBA00023136"/>
    </source>
</evidence>
<reference evidence="10" key="1">
    <citation type="submission" date="2020-12" db="EMBL/GenBank/DDBJ databases">
        <title>Hymenobacter sp.</title>
        <authorList>
            <person name="Kim M.K."/>
        </authorList>
    </citation>
    <scope>NUCLEOTIDE SEQUENCE [LARGE SCALE GENOMIC DNA]</scope>
    <source>
        <strain evidence="10">BT553</strain>
    </source>
</reference>
<evidence type="ECO:0000256" key="2">
    <source>
        <dbReference type="ARBA" id="ARBA00009142"/>
    </source>
</evidence>
<organism evidence="9 10">
    <name type="scientific">Sphingomonas mollis</name>
    <dbReference type="NCBI Taxonomy" id="2795726"/>
    <lineage>
        <taxon>Bacteria</taxon>
        <taxon>Pseudomonadati</taxon>
        <taxon>Pseudomonadota</taxon>
        <taxon>Alphaproteobacteria</taxon>
        <taxon>Sphingomonadales</taxon>
        <taxon>Sphingomonadaceae</taxon>
        <taxon>Sphingomonas</taxon>
    </lineage>
</organism>
<sequence length="146" mass="15974">MSRKASRLTRTEPTLFAKPFHVSARWEPWLSPVIGLATGLVTDATGVFVIPPVPYIQSLDFERDDLVQALGLSFTVSMIALAIELFWHGAAPTGSLLASTLAVIPALIGMAVGQVIRTQISRLLFRRILFSFLLLLGLEMTLRGLL</sequence>
<comment type="similarity">
    <text evidence="2 8">Belongs to the 4-toluene sulfonate uptake permease (TSUP) (TC 2.A.102) family.</text>
</comment>
<dbReference type="EMBL" id="JAELXS010000018">
    <property type="protein sequence ID" value="MBJ6123653.1"/>
    <property type="molecule type" value="Genomic_DNA"/>
</dbReference>
<keyword evidence="5 8" id="KW-0812">Transmembrane</keyword>
<dbReference type="InterPro" id="IPR052017">
    <property type="entry name" value="TSUP"/>
</dbReference>
<keyword evidence="10" id="KW-1185">Reference proteome</keyword>
<keyword evidence="4 8" id="KW-1003">Cell membrane</keyword>
<dbReference type="Proteomes" id="UP000640426">
    <property type="component" value="Unassembled WGS sequence"/>
</dbReference>
<keyword evidence="3" id="KW-0813">Transport</keyword>
<protein>
    <recommendedName>
        <fullName evidence="8">Probable membrane transporter protein</fullName>
    </recommendedName>
</protein>